<proteinExistence type="predicted"/>
<dbReference type="EMBL" id="CABIJS010000022">
    <property type="protein sequence ID" value="VUZ39645.1"/>
    <property type="molecule type" value="Genomic_DNA"/>
</dbReference>
<dbReference type="Proteomes" id="UP000321570">
    <property type="component" value="Unassembled WGS sequence"/>
</dbReference>
<gene>
    <name evidence="2" type="ORF">WMSIL1_LOCUS1082</name>
</gene>
<feature type="region of interest" description="Disordered" evidence="1">
    <location>
        <begin position="121"/>
        <end position="150"/>
    </location>
</feature>
<dbReference type="AlphaFoldDB" id="A0A564XX84"/>
<feature type="compositionally biased region" description="Basic and acidic residues" evidence="1">
    <location>
        <begin position="138"/>
        <end position="150"/>
    </location>
</feature>
<feature type="region of interest" description="Disordered" evidence="1">
    <location>
        <begin position="71"/>
        <end position="107"/>
    </location>
</feature>
<organism evidence="2 3">
    <name type="scientific">Hymenolepis diminuta</name>
    <name type="common">Rat tapeworm</name>
    <dbReference type="NCBI Taxonomy" id="6216"/>
    <lineage>
        <taxon>Eukaryota</taxon>
        <taxon>Metazoa</taxon>
        <taxon>Spiralia</taxon>
        <taxon>Lophotrochozoa</taxon>
        <taxon>Platyhelminthes</taxon>
        <taxon>Cestoda</taxon>
        <taxon>Eucestoda</taxon>
        <taxon>Cyclophyllidea</taxon>
        <taxon>Hymenolepididae</taxon>
        <taxon>Hymenolepis</taxon>
    </lineage>
</organism>
<keyword evidence="3" id="KW-1185">Reference proteome</keyword>
<protein>
    <submittedName>
        <fullName evidence="2">Uncharacterized protein</fullName>
    </submittedName>
</protein>
<name>A0A564XX84_HYMDI</name>
<feature type="compositionally biased region" description="Polar residues" evidence="1">
    <location>
        <begin position="79"/>
        <end position="99"/>
    </location>
</feature>
<evidence type="ECO:0000256" key="1">
    <source>
        <dbReference type="SAM" id="MobiDB-lite"/>
    </source>
</evidence>
<sequence>MNAVKVSGMFNVANEKKNVVISNHPRTPRPKSHGSCRNVYERSFVKSLEEPDFDDCPVTIKRPRRNSRSCNFIIDKEPSNLSNSTETKSGSRNNLSPSTPKRGRPGRKSALLKISNQGWSLSDGDVESTKTTLPSKHNPADDGIPKTRRYDYNDSQSTEIILNDIRTSTINDSLKELPEWLQNKLTDSSLKPLDTIFEDRLLDKNKRIPPARSKISNFSTPSRITRRSTFAKSSSVPKEIDSWSKICLPRQLIFVTWEELYPSESEDENWKKLLKKSTKDKRRSLLSKLRSMNKRPGDVFRVSKETEKNLEKFWAEMRDDLIV</sequence>
<reference evidence="2 3" key="1">
    <citation type="submission" date="2019-07" db="EMBL/GenBank/DDBJ databases">
        <authorList>
            <person name="Jastrzebski P J."/>
            <person name="Paukszto L."/>
            <person name="Jastrzebski P J."/>
        </authorList>
    </citation>
    <scope>NUCLEOTIDE SEQUENCE [LARGE SCALE GENOMIC DNA]</scope>
    <source>
        <strain evidence="2 3">WMS-il1</strain>
    </source>
</reference>
<evidence type="ECO:0000313" key="2">
    <source>
        <dbReference type="EMBL" id="VUZ39645.1"/>
    </source>
</evidence>
<accession>A0A564XX84</accession>
<evidence type="ECO:0000313" key="3">
    <source>
        <dbReference type="Proteomes" id="UP000321570"/>
    </source>
</evidence>